<dbReference type="Proteomes" id="UP001552299">
    <property type="component" value="Unassembled WGS sequence"/>
</dbReference>
<dbReference type="AlphaFoldDB" id="A0ABD0U2E6"/>
<feature type="compositionally biased region" description="Basic and acidic residues" evidence="1">
    <location>
        <begin position="50"/>
        <end position="60"/>
    </location>
</feature>
<dbReference type="PANTHER" id="PTHR34837">
    <property type="entry name" value="OS05G0595500 PROTEIN"/>
    <property type="match status" value="1"/>
</dbReference>
<dbReference type="EMBL" id="JANQDX010000018">
    <property type="protein sequence ID" value="KAL0906010.1"/>
    <property type="molecule type" value="Genomic_DNA"/>
</dbReference>
<sequence>MPRSSHHKSHRSHKHSSRDARERSDSEDDGNSRDRRQRLEEASSGSGARVPRDVEADKRKPSLLSSQEKNKGIAENGECSAEHGRKRKERGDGCVTPDRWNGSGKDDGLAEKRRKEEGFGSLDIEKGEKSRVLIAESKSRSSRRREGSVERYGMSSSRTESLKRRSEKEYSRREIREDKERDIERVSESEKERERASERDKRVQDSRHGKSDDVELRSHDSRRGGAEEEWLTKKDSTEFQAREDMHSAELDKDSEKFITKRRRSSGGFDKWQDDGKSIDDKRLSSRDDRIKNGGHKVEGHKDERYRDERYKDDRYRDKHYKDIDRDHRHRDIRYKEERSSRDYTSDRLEGKYVRDRDKPIESYSKKSKLHVSDREVSPRAEDHGIKSKDTRARKSSYDENDDHYGLKHRNAKEQRLDPEKDASNLSKIEYKHQGKSDTSLSNNISKRSPSPKIHGSNDHNRRGLKPEHINRDPVSDDRCRRTEDHNRISVVHERVSESFSSEKIKHRDRTKSDDRDRRLSMENPSMDSHFQADFHNSERFSVPPSPFKRTVNFPGTSPGHLLSQPPMRHGRESPSVFEDDNRIKSGDRRPTGRYKRNNDPNIERGLGVTWKNNPTWPAPVPNGFMPFQHGPPGPGFHSGMQHFPPPSLFGARPYMELNQTGIPYQMHEVADRFTSHGHPFGWHHPVDDSCPPQMQGWDGSNPLYGDKSQVYMRPDWDQNRNLVGGRGWALNAEMWKGQSASMNVEFSVNQEVADESRGAYSSLQPKSEADHLQHVSGDVTHLKQYNDPPDGKSIEASVETKLGRSSLPCKRLKNNSECLSTYLSRDEISAELTHPELYKEIENILTARKSTGIYTTSMVENAKNHKVQILSKISKPSSMLPTAADAAFKRAMSVYEKQNNGRRAKPPVLASCSKDVNNSPEATNVDEMNAVGTSVSKEPLPANTISINVMENPGSDENTVRPMEEENDKSSSPPCGTKSSYVDMEVEHVKNSSEVYNKPLSDLISDVVDSHQECEDIMPDCKVNLSRIHDPPESTH</sequence>
<feature type="compositionally biased region" description="Basic and acidic residues" evidence="1">
    <location>
        <begin position="579"/>
        <end position="602"/>
    </location>
</feature>
<evidence type="ECO:0000256" key="1">
    <source>
        <dbReference type="SAM" id="MobiDB-lite"/>
    </source>
</evidence>
<feature type="compositionally biased region" description="Polar residues" evidence="1">
    <location>
        <begin position="970"/>
        <end position="979"/>
    </location>
</feature>
<feature type="region of interest" description="Disordered" evidence="1">
    <location>
        <begin position="951"/>
        <end position="979"/>
    </location>
</feature>
<evidence type="ECO:0000313" key="2">
    <source>
        <dbReference type="EMBL" id="KAL0906010.1"/>
    </source>
</evidence>
<proteinExistence type="predicted"/>
<keyword evidence="3" id="KW-1185">Reference proteome</keyword>
<gene>
    <name evidence="2" type="ORF">M5K25_024470</name>
</gene>
<feature type="compositionally biased region" description="Basic and acidic residues" evidence="1">
    <location>
        <begin position="17"/>
        <end position="41"/>
    </location>
</feature>
<comment type="caution">
    <text evidence="2">The sequence shown here is derived from an EMBL/GenBank/DDBJ whole genome shotgun (WGS) entry which is preliminary data.</text>
</comment>
<protein>
    <submittedName>
        <fullName evidence="2">Uncharacterized protein</fullName>
    </submittedName>
</protein>
<dbReference type="PANTHER" id="PTHR34837:SF1">
    <property type="entry name" value="LOW PROTEIN: ZINC FINGER CCCH DOMAIN PROTEIN"/>
    <property type="match status" value="1"/>
</dbReference>
<evidence type="ECO:0000313" key="3">
    <source>
        <dbReference type="Proteomes" id="UP001552299"/>
    </source>
</evidence>
<accession>A0ABD0U2E6</accession>
<feature type="compositionally biased region" description="Basic and acidic residues" evidence="1">
    <location>
        <begin position="455"/>
        <end position="520"/>
    </location>
</feature>
<feature type="compositionally biased region" description="Basic and acidic residues" evidence="1">
    <location>
        <begin position="333"/>
        <end position="435"/>
    </location>
</feature>
<feature type="region of interest" description="Disordered" evidence="1">
    <location>
        <begin position="1"/>
        <end position="610"/>
    </location>
</feature>
<feature type="compositionally biased region" description="Basic and acidic residues" evidence="1">
    <location>
        <begin position="160"/>
        <end position="258"/>
    </location>
</feature>
<feature type="compositionally biased region" description="Basic residues" evidence="1">
    <location>
        <begin position="1"/>
        <end position="16"/>
    </location>
</feature>
<feature type="compositionally biased region" description="Basic and acidic residues" evidence="1">
    <location>
        <begin position="104"/>
        <end position="131"/>
    </location>
</feature>
<name>A0ABD0U2E6_DENTH</name>
<reference evidence="2 3" key="1">
    <citation type="journal article" date="2024" name="Plant Biotechnol. J.">
        <title>Dendrobium thyrsiflorum genome and its molecular insights into genes involved in important horticultural traits.</title>
        <authorList>
            <person name="Chen B."/>
            <person name="Wang J.Y."/>
            <person name="Zheng P.J."/>
            <person name="Li K.L."/>
            <person name="Liang Y.M."/>
            <person name="Chen X.F."/>
            <person name="Zhang C."/>
            <person name="Zhao X."/>
            <person name="He X."/>
            <person name="Zhang G.Q."/>
            <person name="Liu Z.J."/>
            <person name="Xu Q."/>
        </authorList>
    </citation>
    <scope>NUCLEOTIDE SEQUENCE [LARGE SCALE GENOMIC DNA]</scope>
    <source>
        <strain evidence="2">GZMU011</strain>
    </source>
</reference>
<feature type="compositionally biased region" description="Basic and acidic residues" evidence="1">
    <location>
        <begin position="270"/>
        <end position="326"/>
    </location>
</feature>
<organism evidence="2 3">
    <name type="scientific">Dendrobium thyrsiflorum</name>
    <name type="common">Pinecone-like raceme dendrobium</name>
    <name type="synonym">Orchid</name>
    <dbReference type="NCBI Taxonomy" id="117978"/>
    <lineage>
        <taxon>Eukaryota</taxon>
        <taxon>Viridiplantae</taxon>
        <taxon>Streptophyta</taxon>
        <taxon>Embryophyta</taxon>
        <taxon>Tracheophyta</taxon>
        <taxon>Spermatophyta</taxon>
        <taxon>Magnoliopsida</taxon>
        <taxon>Liliopsida</taxon>
        <taxon>Asparagales</taxon>
        <taxon>Orchidaceae</taxon>
        <taxon>Epidendroideae</taxon>
        <taxon>Malaxideae</taxon>
        <taxon>Dendrobiinae</taxon>
        <taxon>Dendrobium</taxon>
    </lineage>
</organism>
<feature type="compositionally biased region" description="Polar residues" evidence="1">
    <location>
        <begin position="436"/>
        <end position="448"/>
    </location>
</feature>